<sequence length="365" mass="41092">MITFAILSNLLAHVVAGPGEQYFYELEVESSNKFNNNSYFAYMLESNTNSPSFNQLLSNSTSNQSTTSNSVVFDTKTNQLIGANMYNLDPWYYNVMDNGTISYSFNESSQFGIEDGYLTYNGKADQFSACVYDESLNFINSLNFNANSSDPSCFNLKLKATKRDAVYPDYYDAMDYEIYGANIKVESETPELNNEFAQFVHYGLHGISPRHGILPYGSYQVLYNQNTREIRAAYMYGNVFPFKIATNEGQLIGADVCAKDVVKVDKYGYLSYKGHNDRFHVSMNSKTYAEYIPIYSSKNLSNYATIKLKIVLGQRVNPLGVNIPQTNETPIQKEGGCSKTIQKDSFLKNDKISNGSTMISISWAL</sequence>
<accession>A0A0L0C5Y7</accession>
<comment type="caution">
    <text evidence="2">The sequence shown here is derived from an EMBL/GenBank/DDBJ whole genome shotgun (WGS) entry which is preliminary data.</text>
</comment>
<proteinExistence type="predicted"/>
<reference evidence="2 3" key="1">
    <citation type="journal article" date="2015" name="Nat. Commun.">
        <title>Lucilia cuprina genome unlocks parasitic fly biology to underpin future interventions.</title>
        <authorList>
            <person name="Anstead C.A."/>
            <person name="Korhonen P.K."/>
            <person name="Young N.D."/>
            <person name="Hall R.S."/>
            <person name="Jex A.R."/>
            <person name="Murali S.C."/>
            <person name="Hughes D.S."/>
            <person name="Lee S.F."/>
            <person name="Perry T."/>
            <person name="Stroehlein A.J."/>
            <person name="Ansell B.R."/>
            <person name="Breugelmans B."/>
            <person name="Hofmann A."/>
            <person name="Qu J."/>
            <person name="Dugan S."/>
            <person name="Lee S.L."/>
            <person name="Chao H."/>
            <person name="Dinh H."/>
            <person name="Han Y."/>
            <person name="Doddapaneni H.V."/>
            <person name="Worley K.C."/>
            <person name="Muzny D.M."/>
            <person name="Ioannidis P."/>
            <person name="Waterhouse R.M."/>
            <person name="Zdobnov E.M."/>
            <person name="James P.J."/>
            <person name="Bagnall N.H."/>
            <person name="Kotze A.C."/>
            <person name="Gibbs R.A."/>
            <person name="Richards S."/>
            <person name="Batterham P."/>
            <person name="Gasser R.B."/>
        </authorList>
    </citation>
    <scope>NUCLEOTIDE SEQUENCE [LARGE SCALE GENOMIC DNA]</scope>
    <source>
        <strain evidence="2 3">LS</strain>
        <tissue evidence="2">Full body</tissue>
    </source>
</reference>
<protein>
    <submittedName>
        <fullName evidence="2">Uncharacterized protein</fullName>
    </submittedName>
</protein>
<feature type="non-terminal residue" evidence="2">
    <location>
        <position position="365"/>
    </location>
</feature>
<feature type="chain" id="PRO_5005535596" evidence="1">
    <location>
        <begin position="17"/>
        <end position="365"/>
    </location>
</feature>
<feature type="signal peptide" evidence="1">
    <location>
        <begin position="1"/>
        <end position="16"/>
    </location>
</feature>
<keyword evidence="3" id="KW-1185">Reference proteome</keyword>
<name>A0A0L0C5Y7_LUCCU</name>
<gene>
    <name evidence="2" type="ORF">FF38_09342</name>
</gene>
<keyword evidence="1" id="KW-0732">Signal</keyword>
<evidence type="ECO:0000313" key="2">
    <source>
        <dbReference type="EMBL" id="KNC27661.1"/>
    </source>
</evidence>
<organism evidence="2 3">
    <name type="scientific">Lucilia cuprina</name>
    <name type="common">Green bottle fly</name>
    <name type="synonym">Australian sheep blowfly</name>
    <dbReference type="NCBI Taxonomy" id="7375"/>
    <lineage>
        <taxon>Eukaryota</taxon>
        <taxon>Metazoa</taxon>
        <taxon>Ecdysozoa</taxon>
        <taxon>Arthropoda</taxon>
        <taxon>Hexapoda</taxon>
        <taxon>Insecta</taxon>
        <taxon>Pterygota</taxon>
        <taxon>Neoptera</taxon>
        <taxon>Endopterygota</taxon>
        <taxon>Diptera</taxon>
        <taxon>Brachycera</taxon>
        <taxon>Muscomorpha</taxon>
        <taxon>Oestroidea</taxon>
        <taxon>Calliphoridae</taxon>
        <taxon>Luciliinae</taxon>
        <taxon>Lucilia</taxon>
    </lineage>
</organism>
<dbReference type="EMBL" id="JRES01000868">
    <property type="protein sequence ID" value="KNC27661.1"/>
    <property type="molecule type" value="Genomic_DNA"/>
</dbReference>
<dbReference type="AlphaFoldDB" id="A0A0L0C5Y7"/>
<dbReference type="Proteomes" id="UP000037069">
    <property type="component" value="Unassembled WGS sequence"/>
</dbReference>
<evidence type="ECO:0000313" key="3">
    <source>
        <dbReference type="Proteomes" id="UP000037069"/>
    </source>
</evidence>
<evidence type="ECO:0000256" key="1">
    <source>
        <dbReference type="SAM" id="SignalP"/>
    </source>
</evidence>